<evidence type="ECO:0000256" key="4">
    <source>
        <dbReference type="ARBA" id="ARBA00022737"/>
    </source>
</evidence>
<dbReference type="EMBL" id="KB454494">
    <property type="protein sequence ID" value="EME31101.1"/>
    <property type="molecule type" value="Genomic_DNA"/>
</dbReference>
<accession>M2W5P0</accession>
<evidence type="ECO:0000256" key="7">
    <source>
        <dbReference type="ARBA" id="ARBA00023128"/>
    </source>
</evidence>
<keyword evidence="4" id="KW-0677">Repeat</keyword>
<feature type="repeat" description="Solcar" evidence="9">
    <location>
        <begin position="21"/>
        <end position="128"/>
    </location>
</feature>
<evidence type="ECO:0000256" key="10">
    <source>
        <dbReference type="RuleBase" id="RU000488"/>
    </source>
</evidence>
<dbReference type="OMA" id="SSEKMEY"/>
<dbReference type="PROSITE" id="PS50920">
    <property type="entry name" value="SOLCAR"/>
    <property type="match status" value="3"/>
</dbReference>
<dbReference type="PANTHER" id="PTHR45829:SF1">
    <property type="entry name" value="CARRIER PROTEIN, PUTATIVE (AFU_ORTHOLOGUE AFUA_4G06780)-RELATED"/>
    <property type="match status" value="1"/>
</dbReference>
<evidence type="ECO:0000313" key="11">
    <source>
        <dbReference type="EMBL" id="EME31101.1"/>
    </source>
</evidence>
<evidence type="ECO:0000256" key="6">
    <source>
        <dbReference type="ARBA" id="ARBA00022989"/>
    </source>
</evidence>
<comment type="subcellular location">
    <subcellularLocation>
        <location evidence="1">Mitochondrion inner membrane</location>
        <topology evidence="1">Multi-pass membrane protein</topology>
    </subcellularLocation>
</comment>
<comment type="similarity">
    <text evidence="10">Belongs to the mitochondrial carrier (TC 2.A.29) family.</text>
</comment>
<gene>
    <name evidence="11" type="ORF">Gasu_16020</name>
</gene>
<dbReference type="SUPFAM" id="SSF103506">
    <property type="entry name" value="Mitochondrial carrier"/>
    <property type="match status" value="1"/>
</dbReference>
<protein>
    <submittedName>
        <fullName evidence="11">Mitochondrial carrier isoform 2</fullName>
    </submittedName>
</protein>
<evidence type="ECO:0000256" key="9">
    <source>
        <dbReference type="PROSITE-ProRule" id="PRU00282"/>
    </source>
</evidence>
<keyword evidence="2 10" id="KW-0813">Transport</keyword>
<evidence type="ECO:0000256" key="8">
    <source>
        <dbReference type="ARBA" id="ARBA00023136"/>
    </source>
</evidence>
<keyword evidence="8 9" id="KW-0472">Membrane</keyword>
<keyword evidence="5" id="KW-0999">Mitochondrion inner membrane</keyword>
<dbReference type="Pfam" id="PF00153">
    <property type="entry name" value="Mito_carr"/>
    <property type="match status" value="3"/>
</dbReference>
<feature type="repeat" description="Solcar" evidence="9">
    <location>
        <begin position="143"/>
        <end position="249"/>
    </location>
</feature>
<evidence type="ECO:0000256" key="2">
    <source>
        <dbReference type="ARBA" id="ARBA00022448"/>
    </source>
</evidence>
<evidence type="ECO:0000313" key="12">
    <source>
        <dbReference type="Proteomes" id="UP000030680"/>
    </source>
</evidence>
<dbReference type="GO" id="GO:0015218">
    <property type="term" value="F:pyrimidine nucleotide transmembrane transporter activity"/>
    <property type="evidence" value="ECO:0007669"/>
    <property type="project" value="InterPro"/>
</dbReference>
<evidence type="ECO:0000256" key="5">
    <source>
        <dbReference type="ARBA" id="ARBA00022792"/>
    </source>
</evidence>
<organism evidence="11 12">
    <name type="scientific">Galdieria sulphuraria</name>
    <name type="common">Red alga</name>
    <dbReference type="NCBI Taxonomy" id="130081"/>
    <lineage>
        <taxon>Eukaryota</taxon>
        <taxon>Rhodophyta</taxon>
        <taxon>Bangiophyceae</taxon>
        <taxon>Galdieriales</taxon>
        <taxon>Galdieriaceae</taxon>
        <taxon>Galdieria</taxon>
    </lineage>
</organism>
<dbReference type="InterPro" id="IPR023395">
    <property type="entry name" value="MCP_dom_sf"/>
</dbReference>
<dbReference type="KEGG" id="gsl:Gasu_16020"/>
<dbReference type="OrthoDB" id="4432at2759"/>
<sequence length="369" mass="41693">MQREDVFDAEVLVLEKSKRKLESRYAPFAGAFSGILSAFATHPLDVVKTRLQVCIGKVLFAAYLPWKQVQFGRPRSQSLKYYGTFQSLAVIWKEEGIRGLWQGITPTIAGLIPTQTIFFAVYTSLKSTSIIQWSEWFPIWCNSPVMVHASSAATAWLVTSVVTNPLWVVKVRMQTQRYTGNQTRKYDGLLRSFQVILKEEGICGLYRGTFAAMLGAFGKFLFSSEKMEYPMPSLGAMVQFPIYEAIKNTSDSPMHYENHQLRDRVLSPNLSRIAVASGLSSLLSSITIYPLEVIRSRIQVQNAQTKNGYRGIMDCISRMLRQEGLLAFYKGMGTSLIRTVPNGIIALSSYEMGLRLVHQVNLYWNALYD</sequence>
<dbReference type="eggNOG" id="KOG0764">
    <property type="taxonomic scope" value="Eukaryota"/>
</dbReference>
<dbReference type="RefSeq" id="XP_005707621.1">
    <property type="nucleotide sequence ID" value="XM_005707564.1"/>
</dbReference>
<dbReference type="InterPro" id="IPR049562">
    <property type="entry name" value="SLC25A33/36-like"/>
</dbReference>
<dbReference type="Gramene" id="EME31101">
    <property type="protein sequence ID" value="EME31101"/>
    <property type="gene ID" value="Gasu_16020"/>
</dbReference>
<dbReference type="GO" id="GO:1990519">
    <property type="term" value="P:pyrimidine nucleotide import into mitochondrion"/>
    <property type="evidence" value="ECO:0007669"/>
    <property type="project" value="TreeGrafter"/>
</dbReference>
<name>M2W5P0_GALSU</name>
<dbReference type="GO" id="GO:0005743">
    <property type="term" value="C:mitochondrial inner membrane"/>
    <property type="evidence" value="ECO:0007669"/>
    <property type="project" value="UniProtKB-SubCell"/>
</dbReference>
<dbReference type="InterPro" id="IPR018108">
    <property type="entry name" value="MCP_transmembrane"/>
</dbReference>
<keyword evidence="6" id="KW-1133">Transmembrane helix</keyword>
<dbReference type="Proteomes" id="UP000030680">
    <property type="component" value="Unassembled WGS sequence"/>
</dbReference>
<keyword evidence="3 9" id="KW-0812">Transmembrane</keyword>
<evidence type="ECO:0000256" key="3">
    <source>
        <dbReference type="ARBA" id="ARBA00022692"/>
    </source>
</evidence>
<dbReference type="Gene3D" id="1.50.40.10">
    <property type="entry name" value="Mitochondrial carrier domain"/>
    <property type="match status" value="2"/>
</dbReference>
<feature type="repeat" description="Solcar" evidence="9">
    <location>
        <begin position="268"/>
        <end position="356"/>
    </location>
</feature>
<keyword evidence="7" id="KW-0496">Mitochondrion</keyword>
<dbReference type="AlphaFoldDB" id="M2W5P0"/>
<reference evidence="12" key="1">
    <citation type="journal article" date="2013" name="Science">
        <title>Gene transfer from bacteria and archaea facilitated evolution of an extremophilic eukaryote.</title>
        <authorList>
            <person name="Schonknecht G."/>
            <person name="Chen W.H."/>
            <person name="Ternes C.M."/>
            <person name="Barbier G.G."/>
            <person name="Shrestha R.P."/>
            <person name="Stanke M."/>
            <person name="Brautigam A."/>
            <person name="Baker B.J."/>
            <person name="Banfield J.F."/>
            <person name="Garavito R.M."/>
            <person name="Carr K."/>
            <person name="Wilkerson C."/>
            <person name="Rensing S.A."/>
            <person name="Gagneul D."/>
            <person name="Dickenson N.E."/>
            <person name="Oesterhelt C."/>
            <person name="Lercher M.J."/>
            <person name="Weber A.P."/>
        </authorList>
    </citation>
    <scope>NUCLEOTIDE SEQUENCE [LARGE SCALE GENOMIC DNA]</scope>
    <source>
        <strain evidence="12">074W</strain>
    </source>
</reference>
<evidence type="ECO:0000256" key="1">
    <source>
        <dbReference type="ARBA" id="ARBA00004448"/>
    </source>
</evidence>
<keyword evidence="12" id="KW-1185">Reference proteome</keyword>
<dbReference type="PANTHER" id="PTHR45829">
    <property type="entry name" value="MITOCHONDRIAL CARRIER PROTEIN RIM2"/>
    <property type="match status" value="1"/>
</dbReference>
<proteinExistence type="inferred from homology"/>
<dbReference type="GeneID" id="17089779"/>